<evidence type="ECO:0000256" key="5">
    <source>
        <dbReference type="SAM" id="MobiDB-lite"/>
    </source>
</evidence>
<evidence type="ECO:0000256" key="2">
    <source>
        <dbReference type="ARBA" id="ARBA00023015"/>
    </source>
</evidence>
<dbReference type="InterPro" id="IPR039425">
    <property type="entry name" value="RNA_pol_sigma-70-like"/>
</dbReference>
<dbReference type="Pfam" id="PF08281">
    <property type="entry name" value="Sigma70_r4_2"/>
    <property type="match status" value="1"/>
</dbReference>
<dbReference type="NCBIfam" id="TIGR02937">
    <property type="entry name" value="sigma70-ECF"/>
    <property type="match status" value="1"/>
</dbReference>
<gene>
    <name evidence="8" type="primary">sigI</name>
    <name evidence="8" type="ORF">A8U91_00261</name>
</gene>
<dbReference type="Gene3D" id="1.10.1740.10">
    <property type="match status" value="1"/>
</dbReference>
<name>A0A1B8P0Y5_HALEL</name>
<dbReference type="PANTHER" id="PTHR43133:SF63">
    <property type="entry name" value="RNA POLYMERASE SIGMA FACTOR FECI-RELATED"/>
    <property type="match status" value="1"/>
</dbReference>
<dbReference type="InterPro" id="IPR013249">
    <property type="entry name" value="RNA_pol_sigma70_r4_t2"/>
</dbReference>
<accession>A0A1B8P0Y5</accession>
<dbReference type="InterPro" id="IPR013324">
    <property type="entry name" value="RNA_pol_sigma_r3/r4-like"/>
</dbReference>
<protein>
    <submittedName>
        <fullName evidence="8">Putative ECF RNA polymerase sigma factor SigI</fullName>
    </submittedName>
</protein>
<dbReference type="GO" id="GO:0006352">
    <property type="term" value="P:DNA-templated transcription initiation"/>
    <property type="evidence" value="ECO:0007669"/>
    <property type="project" value="InterPro"/>
</dbReference>
<dbReference type="SUPFAM" id="SSF88946">
    <property type="entry name" value="Sigma2 domain of RNA polymerase sigma factors"/>
    <property type="match status" value="1"/>
</dbReference>
<evidence type="ECO:0000313" key="9">
    <source>
        <dbReference type="Proteomes" id="UP000092504"/>
    </source>
</evidence>
<sequence>MANPPHSLLKMFLSERSRLVKRIKRIVHNDALAEDLAQETFLKLWRRPQGDDTRGLLYRTAQNLAFDHLRAQRVRQRYQEGEQNSEMDDMPPDPETVAETVERWESLVQTLETLPSRAQRVFLLNRVDGETYASIAKTLVSRSVPWKKT</sequence>
<comment type="similarity">
    <text evidence="1">Belongs to the sigma-70 factor family. ECF subfamily.</text>
</comment>
<evidence type="ECO:0000313" key="8">
    <source>
        <dbReference type="EMBL" id="OBX35925.1"/>
    </source>
</evidence>
<dbReference type="InterPro" id="IPR014284">
    <property type="entry name" value="RNA_pol_sigma-70_dom"/>
</dbReference>
<dbReference type="EMBL" id="MAJD01000001">
    <property type="protein sequence ID" value="OBX35925.1"/>
    <property type="molecule type" value="Genomic_DNA"/>
</dbReference>
<organism evidence="8 9">
    <name type="scientific">Halomonas elongata</name>
    <dbReference type="NCBI Taxonomy" id="2746"/>
    <lineage>
        <taxon>Bacteria</taxon>
        <taxon>Pseudomonadati</taxon>
        <taxon>Pseudomonadota</taxon>
        <taxon>Gammaproteobacteria</taxon>
        <taxon>Oceanospirillales</taxon>
        <taxon>Halomonadaceae</taxon>
        <taxon>Halomonas</taxon>
    </lineage>
</organism>
<evidence type="ECO:0000259" key="7">
    <source>
        <dbReference type="Pfam" id="PF08281"/>
    </source>
</evidence>
<evidence type="ECO:0000256" key="4">
    <source>
        <dbReference type="ARBA" id="ARBA00023163"/>
    </source>
</evidence>
<dbReference type="AlphaFoldDB" id="A0A1B8P0Y5"/>
<reference evidence="8 9" key="1">
    <citation type="submission" date="2016-06" db="EMBL/GenBank/DDBJ databases">
        <title>Genome sequence of halotolerant plant growth promoting strain of Halomonas elongata HEK1 isolated from salterns of Rann of Kutch, Gujarat, India.</title>
        <authorList>
            <person name="Gaba S."/>
            <person name="Singh R.N."/>
            <person name="Abrol S."/>
            <person name="Kaushik R."/>
            <person name="Saxena A.K."/>
        </authorList>
    </citation>
    <scope>NUCLEOTIDE SEQUENCE [LARGE SCALE GENOMIC DNA]</scope>
    <source>
        <strain evidence="8 9">HEK1</strain>
    </source>
</reference>
<dbReference type="Proteomes" id="UP000092504">
    <property type="component" value="Unassembled WGS sequence"/>
</dbReference>
<dbReference type="PANTHER" id="PTHR43133">
    <property type="entry name" value="RNA POLYMERASE ECF-TYPE SIGMA FACTO"/>
    <property type="match status" value="1"/>
</dbReference>
<dbReference type="InterPro" id="IPR013325">
    <property type="entry name" value="RNA_pol_sigma_r2"/>
</dbReference>
<dbReference type="Gene3D" id="1.10.10.10">
    <property type="entry name" value="Winged helix-like DNA-binding domain superfamily/Winged helix DNA-binding domain"/>
    <property type="match status" value="1"/>
</dbReference>
<feature type="domain" description="RNA polymerase sigma-70 region 2" evidence="6">
    <location>
        <begin position="13"/>
        <end position="73"/>
    </location>
</feature>
<evidence type="ECO:0000259" key="6">
    <source>
        <dbReference type="Pfam" id="PF04542"/>
    </source>
</evidence>
<dbReference type="GO" id="GO:0016987">
    <property type="term" value="F:sigma factor activity"/>
    <property type="evidence" value="ECO:0007669"/>
    <property type="project" value="UniProtKB-KW"/>
</dbReference>
<dbReference type="Pfam" id="PF04542">
    <property type="entry name" value="Sigma70_r2"/>
    <property type="match status" value="1"/>
</dbReference>
<feature type="domain" description="RNA polymerase sigma factor 70 region 4 type 2" evidence="7">
    <location>
        <begin position="105"/>
        <end position="139"/>
    </location>
</feature>
<keyword evidence="4" id="KW-0804">Transcription</keyword>
<dbReference type="InterPro" id="IPR007627">
    <property type="entry name" value="RNA_pol_sigma70_r2"/>
</dbReference>
<keyword evidence="3" id="KW-0731">Sigma factor</keyword>
<comment type="caution">
    <text evidence="8">The sequence shown here is derived from an EMBL/GenBank/DDBJ whole genome shotgun (WGS) entry which is preliminary data.</text>
</comment>
<feature type="compositionally biased region" description="Acidic residues" evidence="5">
    <location>
        <begin position="83"/>
        <end position="92"/>
    </location>
</feature>
<evidence type="ECO:0000256" key="3">
    <source>
        <dbReference type="ARBA" id="ARBA00023082"/>
    </source>
</evidence>
<keyword evidence="2" id="KW-0805">Transcription regulation</keyword>
<dbReference type="InterPro" id="IPR036388">
    <property type="entry name" value="WH-like_DNA-bd_sf"/>
</dbReference>
<evidence type="ECO:0000256" key="1">
    <source>
        <dbReference type="ARBA" id="ARBA00010641"/>
    </source>
</evidence>
<dbReference type="SUPFAM" id="SSF88659">
    <property type="entry name" value="Sigma3 and sigma4 domains of RNA polymerase sigma factors"/>
    <property type="match status" value="1"/>
</dbReference>
<feature type="region of interest" description="Disordered" evidence="5">
    <location>
        <begin position="77"/>
        <end position="96"/>
    </location>
</feature>
<proteinExistence type="inferred from homology"/>
<dbReference type="GO" id="GO:0003677">
    <property type="term" value="F:DNA binding"/>
    <property type="evidence" value="ECO:0007669"/>
    <property type="project" value="InterPro"/>
</dbReference>